<keyword evidence="6" id="KW-0276">Fatty acid metabolism</keyword>
<dbReference type="SUPFAM" id="SSF51735">
    <property type="entry name" value="NAD(P)-binding Rossmann-fold domains"/>
    <property type="match status" value="2"/>
</dbReference>
<dbReference type="GO" id="GO:0006633">
    <property type="term" value="P:fatty acid biosynthetic process"/>
    <property type="evidence" value="ECO:0007669"/>
    <property type="project" value="InterPro"/>
</dbReference>
<dbReference type="InterPro" id="IPR020841">
    <property type="entry name" value="PKS_Beta-ketoAc_synthase_dom"/>
</dbReference>
<dbReference type="InterPro" id="IPR016035">
    <property type="entry name" value="Acyl_Trfase/lysoPLipase"/>
</dbReference>
<evidence type="ECO:0000256" key="2">
    <source>
        <dbReference type="ARBA" id="ARBA00001957"/>
    </source>
</evidence>
<dbReference type="PROSITE" id="PS50075">
    <property type="entry name" value="CARRIER"/>
    <property type="match status" value="1"/>
</dbReference>
<dbReference type="Gene3D" id="3.40.50.720">
    <property type="entry name" value="NAD(P)-binding Rossmann-like Domain"/>
    <property type="match status" value="1"/>
</dbReference>
<evidence type="ECO:0000256" key="1">
    <source>
        <dbReference type="ARBA" id="ARBA00001937"/>
    </source>
</evidence>
<dbReference type="InterPro" id="IPR014043">
    <property type="entry name" value="Acyl_transferase_dom"/>
</dbReference>
<dbReference type="GO" id="GO:0034081">
    <property type="term" value="C:polyketide synthase complex"/>
    <property type="evidence" value="ECO:0007669"/>
    <property type="project" value="UniProtKB-ARBA"/>
</dbReference>
<evidence type="ECO:0000256" key="11">
    <source>
        <dbReference type="ARBA" id="ARBA00050973"/>
    </source>
</evidence>
<dbReference type="Gene3D" id="3.30.70.3290">
    <property type="match status" value="1"/>
</dbReference>
<evidence type="ECO:0000256" key="15">
    <source>
        <dbReference type="ARBA" id="ARBA00058455"/>
    </source>
</evidence>
<accession>A0A1I1SMR7</accession>
<dbReference type="InterPro" id="IPR014030">
    <property type="entry name" value="Ketoacyl_synth_N"/>
</dbReference>
<evidence type="ECO:0000256" key="19">
    <source>
        <dbReference type="ARBA" id="ARBA00078169"/>
    </source>
</evidence>
<evidence type="ECO:0000256" key="7">
    <source>
        <dbReference type="ARBA" id="ARBA00022857"/>
    </source>
</evidence>
<evidence type="ECO:0000259" key="21">
    <source>
        <dbReference type="PROSITE" id="PS50075"/>
    </source>
</evidence>
<dbReference type="EMBL" id="FOMQ01000002">
    <property type="protein sequence ID" value="SFD47774.1"/>
    <property type="molecule type" value="Genomic_DNA"/>
</dbReference>
<reference evidence="24" key="1">
    <citation type="submission" date="2016-10" db="EMBL/GenBank/DDBJ databases">
        <authorList>
            <person name="Varghese N."/>
            <person name="Submissions S."/>
        </authorList>
    </citation>
    <scope>NUCLEOTIDE SEQUENCE [LARGE SCALE GENOMIC DNA]</scope>
    <source>
        <strain evidence="24">DSM 7481</strain>
    </source>
</reference>
<evidence type="ECO:0000259" key="22">
    <source>
        <dbReference type="PROSITE" id="PS52004"/>
    </source>
</evidence>
<dbReference type="InterPro" id="IPR014031">
    <property type="entry name" value="Ketoacyl_synth_C"/>
</dbReference>
<dbReference type="SUPFAM" id="SSF52151">
    <property type="entry name" value="FabD/lysophospholipase-like"/>
    <property type="match status" value="1"/>
</dbReference>
<dbReference type="SUPFAM" id="SSF53901">
    <property type="entry name" value="Thiolase-like"/>
    <property type="match status" value="1"/>
</dbReference>
<comment type="cofactor">
    <cofactor evidence="1">
        <name>NADP(+)</name>
        <dbReference type="ChEBI" id="CHEBI:58349"/>
    </cofactor>
</comment>
<dbReference type="InterPro" id="IPR001227">
    <property type="entry name" value="Ac_transferase_dom_sf"/>
</dbReference>
<keyword evidence="7" id="KW-0521">NADP</keyword>
<comment type="catalytic activity">
    <reaction evidence="12">
        <text>19-(4-hydroxyphenyl)nonadecanoyl-[(phenol)carboxyphthiodiolenone synthase] + 2 (S)-methylmalonyl-CoA + 3 malonyl-CoA + 5 NADPH + 10 H(+) = C37-(phenol)carboxyphthiodiolenone-[(phenol)carboxyphthiodiolenone synthase] + 5 CO2 + 5 NADP(+) + 5 CoA + 2 H2O</text>
        <dbReference type="Rhea" id="RHEA:57760"/>
        <dbReference type="Rhea" id="RHEA-COMP:14273"/>
        <dbReference type="Rhea" id="RHEA-COMP:14990"/>
        <dbReference type="ChEBI" id="CHEBI:15377"/>
        <dbReference type="ChEBI" id="CHEBI:15378"/>
        <dbReference type="ChEBI" id="CHEBI:16526"/>
        <dbReference type="ChEBI" id="CHEBI:57287"/>
        <dbReference type="ChEBI" id="CHEBI:57327"/>
        <dbReference type="ChEBI" id="CHEBI:57384"/>
        <dbReference type="ChEBI" id="CHEBI:57783"/>
        <dbReference type="ChEBI" id="CHEBI:58349"/>
        <dbReference type="ChEBI" id="CHEBI:133301"/>
        <dbReference type="ChEBI" id="CHEBI:142260"/>
        <dbReference type="EC" id="2.3.1.292"/>
    </reaction>
</comment>
<dbReference type="GO" id="GO:0004315">
    <property type="term" value="F:3-oxoacyl-[acyl-carrier-protein] synthase activity"/>
    <property type="evidence" value="ECO:0007669"/>
    <property type="project" value="InterPro"/>
</dbReference>
<dbReference type="GO" id="GO:0004312">
    <property type="term" value="F:fatty acid synthase activity"/>
    <property type="evidence" value="ECO:0007669"/>
    <property type="project" value="TreeGrafter"/>
</dbReference>
<feature type="domain" description="Carrier" evidence="21">
    <location>
        <begin position="1431"/>
        <end position="1506"/>
    </location>
</feature>
<dbReference type="SMART" id="SM00822">
    <property type="entry name" value="PKS_KR"/>
    <property type="match status" value="1"/>
</dbReference>
<dbReference type="EC" id="2.3.1.292" evidence="16"/>
<dbReference type="InterPro" id="IPR006162">
    <property type="entry name" value="Ppantetheine_attach_site"/>
</dbReference>
<evidence type="ECO:0000256" key="6">
    <source>
        <dbReference type="ARBA" id="ARBA00022832"/>
    </source>
</evidence>
<organism evidence="23 24">
    <name type="scientific">Paracidovorax konjaci</name>
    <dbReference type="NCBI Taxonomy" id="32040"/>
    <lineage>
        <taxon>Bacteria</taxon>
        <taxon>Pseudomonadati</taxon>
        <taxon>Pseudomonadota</taxon>
        <taxon>Betaproteobacteria</taxon>
        <taxon>Burkholderiales</taxon>
        <taxon>Comamonadaceae</taxon>
        <taxon>Paracidovorax</taxon>
    </lineage>
</organism>
<dbReference type="SMART" id="SM00825">
    <property type="entry name" value="PKS_KS"/>
    <property type="match status" value="1"/>
</dbReference>
<evidence type="ECO:0000256" key="14">
    <source>
        <dbReference type="ARBA" id="ARBA00052745"/>
    </source>
</evidence>
<dbReference type="InterPro" id="IPR009081">
    <property type="entry name" value="PP-bd_ACP"/>
</dbReference>
<dbReference type="OrthoDB" id="9778690at2"/>
<dbReference type="InterPro" id="IPR013968">
    <property type="entry name" value="PKS_KR"/>
</dbReference>
<dbReference type="InterPro" id="IPR032821">
    <property type="entry name" value="PKS_assoc"/>
</dbReference>
<dbReference type="FunFam" id="3.40.47.10:FF:000042">
    <property type="entry name" value="Polyketide synthase Pks13"/>
    <property type="match status" value="1"/>
</dbReference>
<keyword evidence="4" id="KW-0597">Phosphoprotein</keyword>
<dbReference type="SMART" id="SM00827">
    <property type="entry name" value="PKS_AT"/>
    <property type="match status" value="1"/>
</dbReference>
<dbReference type="Pfam" id="PF02801">
    <property type="entry name" value="Ketoacyl-synt_C"/>
    <property type="match status" value="1"/>
</dbReference>
<comment type="function">
    <text evidence="15">Part of the PpsABCDE complex involved in the biosynthesis of the lipid core common to phthiocerols and phenolphthiocerols by successive additions of malonyl-CoA or methylmalonyl-CoA extender units. PpsA can accept as substrate the activated forms of either icosanoyl (C20), docosanoyl (C22) or lignoceroyl (C24) groups from FadD26, or a (4-hydroxyphenyl)-C17 or (4-hydroxyphenyl)-C19 fatty acyl from FadD29. PpsA initiates the biosynthesis and extends its substrate using a malonyl-CoA extender unit. The PpsB and PpsC proteins add the second and third malonyl-CoA extender units. PpsD adds an (R)-methylmalonyl unit and PpsE adds a second (R)-methylmalonyl unit. The incorporation of the methylmalonyl units results in formation of two branched methyl groups in the elongated product.</text>
</comment>
<keyword evidence="9" id="KW-0443">Lipid metabolism</keyword>
<evidence type="ECO:0000256" key="4">
    <source>
        <dbReference type="ARBA" id="ARBA00022553"/>
    </source>
</evidence>
<dbReference type="Pfam" id="PF00698">
    <property type="entry name" value="Acyl_transf_1"/>
    <property type="match status" value="1"/>
</dbReference>
<evidence type="ECO:0000256" key="16">
    <source>
        <dbReference type="ARBA" id="ARBA00066974"/>
    </source>
</evidence>
<dbReference type="RefSeq" id="WP_092950041.1">
    <property type="nucleotide sequence ID" value="NZ_FOMQ01000002.1"/>
</dbReference>
<comment type="catalytic activity">
    <reaction evidence="11">
        <text>17-(4-hydroxyphenyl)heptadecanoyl-[(phenol)carboxyphthiodiolenone synthase] + 2 (S)-methylmalonyl-CoA + 3 malonyl-CoA + 5 NADPH + 10 H(+) = C35-(phenol)carboxyphthiodiolenone-[(phenol)carboxyphthiodiolenone synthase] + 5 CO2 + 5 NADP(+) + 5 CoA + 2 H2O</text>
        <dbReference type="Rhea" id="RHEA:57756"/>
        <dbReference type="Rhea" id="RHEA-COMP:14272"/>
        <dbReference type="Rhea" id="RHEA-COMP:14989"/>
        <dbReference type="ChEBI" id="CHEBI:15377"/>
        <dbReference type="ChEBI" id="CHEBI:15378"/>
        <dbReference type="ChEBI" id="CHEBI:16526"/>
        <dbReference type="ChEBI" id="CHEBI:57287"/>
        <dbReference type="ChEBI" id="CHEBI:57327"/>
        <dbReference type="ChEBI" id="CHEBI:57384"/>
        <dbReference type="ChEBI" id="CHEBI:57783"/>
        <dbReference type="ChEBI" id="CHEBI:58349"/>
        <dbReference type="ChEBI" id="CHEBI:133300"/>
        <dbReference type="ChEBI" id="CHEBI:142259"/>
        <dbReference type="EC" id="2.3.1.292"/>
    </reaction>
</comment>
<dbReference type="CDD" id="cd00833">
    <property type="entry name" value="PKS"/>
    <property type="match status" value="1"/>
</dbReference>
<evidence type="ECO:0000313" key="23">
    <source>
        <dbReference type="EMBL" id="SFD47774.1"/>
    </source>
</evidence>
<dbReference type="Gene3D" id="3.40.50.1820">
    <property type="entry name" value="alpha/beta hydrolase"/>
    <property type="match status" value="1"/>
</dbReference>
<dbReference type="PANTHER" id="PTHR43775:SF51">
    <property type="entry name" value="INACTIVE PHENOLPHTHIOCEROL SYNTHESIS POLYKETIDE SYNTHASE TYPE I PKS1-RELATED"/>
    <property type="match status" value="1"/>
</dbReference>
<keyword evidence="5 23" id="KW-0808">Transferase</keyword>
<dbReference type="SMART" id="SM00823">
    <property type="entry name" value="PKS_PP"/>
    <property type="match status" value="1"/>
</dbReference>
<dbReference type="CDD" id="cd08953">
    <property type="entry name" value="KR_2_SDR_x"/>
    <property type="match status" value="1"/>
</dbReference>
<dbReference type="STRING" id="32040.SAMN04489710_102330"/>
<gene>
    <name evidence="23" type="ORF">SAMN04489710_102330</name>
</gene>
<dbReference type="Gene3D" id="3.40.47.10">
    <property type="match status" value="1"/>
</dbReference>
<dbReference type="PROSITE" id="PS52004">
    <property type="entry name" value="KS3_2"/>
    <property type="match status" value="1"/>
</dbReference>
<dbReference type="InterPro" id="IPR036291">
    <property type="entry name" value="NAD(P)-bd_dom_sf"/>
</dbReference>
<dbReference type="InterPro" id="IPR016036">
    <property type="entry name" value="Malonyl_transacylase_ACP-bd"/>
</dbReference>
<evidence type="ECO:0000256" key="5">
    <source>
        <dbReference type="ARBA" id="ARBA00022679"/>
    </source>
</evidence>
<keyword evidence="24" id="KW-1185">Reference proteome</keyword>
<protein>
    <recommendedName>
        <fullName evidence="17">Phenolphthiocerol/phthiocerol polyketide synthase subunit E</fullName>
        <ecNumber evidence="16">2.3.1.292</ecNumber>
    </recommendedName>
    <alternativeName>
        <fullName evidence="19">(Phenol)carboxyphthiodiolenone synthase subunit E</fullName>
    </alternativeName>
    <alternativeName>
        <fullName evidence="20">Beta-ketoacyl-acyl-carrier-protein synthase I</fullName>
    </alternativeName>
    <alternativeName>
        <fullName evidence="18">Phthiocerol synthesis polyketide synthase type I PpsE</fullName>
    </alternativeName>
</protein>
<dbReference type="FunFam" id="1.10.1200.10:FF:000005">
    <property type="entry name" value="Nonribosomal peptide synthetase 1"/>
    <property type="match status" value="1"/>
</dbReference>
<dbReference type="Pfam" id="PF00550">
    <property type="entry name" value="PP-binding"/>
    <property type="match status" value="1"/>
</dbReference>
<dbReference type="Pfam" id="PF00109">
    <property type="entry name" value="ketoacyl-synt"/>
    <property type="match status" value="1"/>
</dbReference>
<dbReference type="GO" id="GO:0016491">
    <property type="term" value="F:oxidoreductase activity"/>
    <property type="evidence" value="ECO:0007669"/>
    <property type="project" value="UniProtKB-KW"/>
</dbReference>
<keyword evidence="3" id="KW-0596">Phosphopantetheine</keyword>
<proteinExistence type="predicted"/>
<dbReference type="Pfam" id="PF08659">
    <property type="entry name" value="KR"/>
    <property type="match status" value="1"/>
</dbReference>
<dbReference type="InterPro" id="IPR018201">
    <property type="entry name" value="Ketoacyl_synth_AS"/>
</dbReference>
<dbReference type="PROSITE" id="PS00012">
    <property type="entry name" value="PHOSPHOPANTETHEINE"/>
    <property type="match status" value="1"/>
</dbReference>
<dbReference type="Gene3D" id="3.30.70.250">
    <property type="entry name" value="Malonyl-CoA ACP transacylase, ACP-binding"/>
    <property type="match status" value="1"/>
</dbReference>
<evidence type="ECO:0000256" key="12">
    <source>
        <dbReference type="ARBA" id="ARBA00051971"/>
    </source>
</evidence>
<dbReference type="InterPro" id="IPR057326">
    <property type="entry name" value="KR_dom"/>
</dbReference>
<evidence type="ECO:0000313" key="24">
    <source>
        <dbReference type="Proteomes" id="UP000199517"/>
    </source>
</evidence>
<comment type="cofactor">
    <cofactor evidence="2">
        <name>pantetheine 4'-phosphate</name>
        <dbReference type="ChEBI" id="CHEBI:47942"/>
    </cofactor>
</comment>
<dbReference type="GO" id="GO:0031177">
    <property type="term" value="F:phosphopantetheine binding"/>
    <property type="evidence" value="ECO:0007669"/>
    <property type="project" value="InterPro"/>
</dbReference>
<dbReference type="InterPro" id="IPR050091">
    <property type="entry name" value="PKS_NRPS_Biosynth_Enz"/>
</dbReference>
<evidence type="ECO:0000256" key="13">
    <source>
        <dbReference type="ARBA" id="ARBA00052119"/>
    </source>
</evidence>
<keyword evidence="10" id="KW-0511">Multifunctional enzyme</keyword>
<evidence type="ECO:0000256" key="9">
    <source>
        <dbReference type="ARBA" id="ARBA00023098"/>
    </source>
</evidence>
<evidence type="ECO:0000256" key="20">
    <source>
        <dbReference type="ARBA" id="ARBA00084020"/>
    </source>
</evidence>
<evidence type="ECO:0000256" key="17">
    <source>
        <dbReference type="ARBA" id="ARBA00073623"/>
    </source>
</evidence>
<dbReference type="Gene3D" id="3.40.366.10">
    <property type="entry name" value="Malonyl-Coenzyme A Acyl Carrier Protein, domain 2"/>
    <property type="match status" value="1"/>
</dbReference>
<dbReference type="PROSITE" id="PS00606">
    <property type="entry name" value="KS3_1"/>
    <property type="match status" value="1"/>
</dbReference>
<comment type="catalytic activity">
    <reaction evidence="13">
        <text>docosanoyl-[(phenol)carboxyphthiodiolenone synthase] + 2 (S)-methylmalonyl-CoA + 3 malonyl-CoA + 5 NADPH + 10 H(+) = C34-carboxyphthiodiolenone-[(phenol)carboxyphthiodiolenone synthase] + 5 CO2 + 5 NADP(+) + 5 CoA + 2 H2O</text>
        <dbReference type="Rhea" id="RHEA:57752"/>
        <dbReference type="Rhea" id="RHEA-COMP:14987"/>
        <dbReference type="Rhea" id="RHEA-COMP:14988"/>
        <dbReference type="ChEBI" id="CHEBI:15377"/>
        <dbReference type="ChEBI" id="CHEBI:15378"/>
        <dbReference type="ChEBI" id="CHEBI:16526"/>
        <dbReference type="ChEBI" id="CHEBI:57287"/>
        <dbReference type="ChEBI" id="CHEBI:57327"/>
        <dbReference type="ChEBI" id="CHEBI:57384"/>
        <dbReference type="ChEBI" id="CHEBI:57783"/>
        <dbReference type="ChEBI" id="CHEBI:58349"/>
        <dbReference type="ChEBI" id="CHEBI:142237"/>
        <dbReference type="ChEBI" id="CHEBI:142238"/>
        <dbReference type="EC" id="2.3.1.292"/>
    </reaction>
</comment>
<dbReference type="InterPro" id="IPR020806">
    <property type="entry name" value="PKS_PP-bd"/>
</dbReference>
<dbReference type="InterPro" id="IPR036736">
    <property type="entry name" value="ACP-like_sf"/>
</dbReference>
<evidence type="ECO:0000256" key="8">
    <source>
        <dbReference type="ARBA" id="ARBA00023002"/>
    </source>
</evidence>
<dbReference type="PANTHER" id="PTHR43775">
    <property type="entry name" value="FATTY ACID SYNTHASE"/>
    <property type="match status" value="1"/>
</dbReference>
<comment type="catalytic activity">
    <reaction evidence="14">
        <text>icosanoyl-[(phenol)carboxyphthiodiolenone synthase] + 2 (S)-methylmalonyl-CoA + 3 malonyl-CoA + 5 NADPH + 10 H(+) = C32-carboxyphthiodiolenone-[(phenol)carboxyphthiodiolenone synthase] + 5 CO2 + 5 NADP(+) + 5 CoA + 2 H2O</text>
        <dbReference type="Rhea" id="RHEA:57748"/>
        <dbReference type="Rhea" id="RHEA-COMP:14985"/>
        <dbReference type="Rhea" id="RHEA-COMP:14986"/>
        <dbReference type="ChEBI" id="CHEBI:15377"/>
        <dbReference type="ChEBI" id="CHEBI:15378"/>
        <dbReference type="ChEBI" id="CHEBI:16526"/>
        <dbReference type="ChEBI" id="CHEBI:57287"/>
        <dbReference type="ChEBI" id="CHEBI:57327"/>
        <dbReference type="ChEBI" id="CHEBI:57384"/>
        <dbReference type="ChEBI" id="CHEBI:57783"/>
        <dbReference type="ChEBI" id="CHEBI:58349"/>
        <dbReference type="ChEBI" id="CHEBI:87848"/>
        <dbReference type="ChEBI" id="CHEBI:142236"/>
        <dbReference type="EC" id="2.3.1.292"/>
    </reaction>
</comment>
<evidence type="ECO:0000256" key="3">
    <source>
        <dbReference type="ARBA" id="ARBA00022450"/>
    </source>
</evidence>
<dbReference type="Pfam" id="PF16197">
    <property type="entry name" value="KAsynt_C_assoc"/>
    <property type="match status" value="1"/>
</dbReference>
<sequence>MNTLSSHEPGGLEIAIVGMAGRFPGAPDIDTFWQRIRDGVESVKHYTDEELAALGVPESLRNDPDYVKAGMPLDGVDRFDAEFFGFTPREAEQLDPQQRLFLESAWACLEHAGCDTSRWQGKVGVYGGEGPSVYLMRHLLPSSGLDGGAGIADVLGLMGANAGSSLCTRVAYKLDLRGPAVTVQTACSTSLMAVHMACQALLGHECDMALAGGVWLNLLQQGGYRYQAGAILSPDGHCRAFDAKAAGTVVGSGAGTVALKRLDDALRDGDTVHAVIKGSAANNDGSAKVGFTAPSVDGQAEVIRAAQLIAGVSADTIGYIEAHGTGTALGDPIEIAALTQAFRSDTERHGFCAVGSVKTNVGHLDAAAGVAGLIKAAMALKHRQLPPSLHWRKPHPQIDFAASPFYVNTEAKPWPQGAFPRRAGVSSFGIGGTNVHVVLEEAQANTVPVEPMEGAWHVLPVSARTEPALRESRLQLAAHLLEQPVAELADVAHTLQSGRRAWSWRAAVVAHEPGLAAQRLQAPLPSPVRVAGTPAEVVFLFPGAGSQHVGMARDLYRRHAVFRRSLDECADILRRETGLELCALIHPPAGEEAAAAERLARIDASQPALFAVEYALAQWWMSCGVQPDLMLGHSLGEYVAACIAGVFSLEDAMRIVAWRGQLMATLVPGAMTSVSLPEPEVAPFLVHGCDLAAVNGDAVCVLAGTPDAVERTEQALREQGHLPRRVHVSVASHSRLVEPIVAELERRIASVPRQVPRLPFISNVTGKRVTAEEATSPAYWGRHLRGTVRFRDGLDTVLSQPGRVVLEVGPGEALAGLARQHAAAASAAGIWASQAHPQQQERNGQQLAHAVAGLWMAGVDIGWSALRDGAPRRSVPLPTYPFQRQRFWVDAGPRDPSVRHPGQADAAPGGMYYAPCWRRGNAAQADPAAAGPAHGDTVLMYAGNGLPLADRLAAVLKERGARVVRVQAADAFLRTGSDSYGLRPDHRADHAALWRDAGAISHVFHFWGVGGGEPVVSPPQSPAWELGYFSLMALAQGLEDAGAMRALSLTVVTDCIDEVAGTEELVPEKATLLGIAKVMGQEMPHVACRVVDVILPRADSVAEGQLARALADEPTRSAEDFLVAWRGAHRWVKAYEPTLPPPVSAQRLRPGSVVVITGGLGGVGLALARYLGRTHGARLVLTGRTPLPPRPTWPQLLAQRDLPSAQRRRLEQLQALDAQGIAWLDVAADTTDPMQWRAALDAIHARFGPVNGVIHAVVEPGRGMLATRTREQAEAAFAPKVRGTQALLEAVRGEPLDFVLLCSSVASLIGGLGRSDYAAANAYLDAFATLCRREYEWPVFSVNWDAWRDVGIAVDMDVPEGLGLDEKTGAAVFERIVNGPAVPQTVVSVTPLAQRLKPLDGLVDSMPDVPEAGPALDAGHPRPVLSTPYRAPEEGVESDLAALWTEALGIDGLGADDNLFELGGDSLLAIRLLSRVRKTYGVEIHPASFFKAPTVSELAQLVELRLIEDIEREASGASQPEGRAATLQTE</sequence>
<feature type="domain" description="Ketosynthase family 3 (KS3)" evidence="22">
    <location>
        <begin position="11"/>
        <end position="441"/>
    </location>
</feature>
<dbReference type="SUPFAM" id="SSF55048">
    <property type="entry name" value="Probable ACP-binding domain of malonyl-CoA ACP transacylase"/>
    <property type="match status" value="1"/>
</dbReference>
<keyword evidence="8" id="KW-0560">Oxidoreductase</keyword>
<evidence type="ECO:0000256" key="18">
    <source>
        <dbReference type="ARBA" id="ARBA00075053"/>
    </source>
</evidence>
<dbReference type="SUPFAM" id="SSF47336">
    <property type="entry name" value="ACP-like"/>
    <property type="match status" value="1"/>
</dbReference>
<name>A0A1I1SMR7_9BURK</name>
<dbReference type="InterPro" id="IPR016039">
    <property type="entry name" value="Thiolase-like"/>
</dbReference>
<dbReference type="InterPro" id="IPR029058">
    <property type="entry name" value="AB_hydrolase_fold"/>
</dbReference>
<evidence type="ECO:0000256" key="10">
    <source>
        <dbReference type="ARBA" id="ARBA00023268"/>
    </source>
</evidence>
<dbReference type="Proteomes" id="UP000199517">
    <property type="component" value="Unassembled WGS sequence"/>
</dbReference>